<sequence length="109" mass="12167">MAARKPAPAPVCIGDMTEHTPFGSITVPIAPTIQRYLTRKGEEMWRVRCPRCGRIHEHGVNRVREGGRGAHCGAEIQDRGDYWITDGSHLPLIPNVREADAELRSLGWL</sequence>
<comment type="caution">
    <text evidence="1">The sequence shown here is derived from an EMBL/GenBank/DDBJ whole genome shotgun (WGS) entry which is preliminary data.</text>
</comment>
<dbReference type="RefSeq" id="WP_182554383.1">
    <property type="nucleotide sequence ID" value="NZ_BPRF01000012.1"/>
</dbReference>
<gene>
    <name evidence="1" type="ORF">HNR51_001337</name>
</gene>
<name>A0AA40V9M5_9HYPH</name>
<evidence type="ECO:0000313" key="1">
    <source>
        <dbReference type="EMBL" id="MBA8912269.1"/>
    </source>
</evidence>
<keyword evidence="2" id="KW-1185">Reference proteome</keyword>
<accession>A0AA40V9M5</accession>
<dbReference type="AlphaFoldDB" id="A0AA40V9M5"/>
<protein>
    <submittedName>
        <fullName evidence="1">C2H2 Zn-finger protein</fullName>
    </submittedName>
</protein>
<reference evidence="1 2" key="1">
    <citation type="submission" date="2020-08" db="EMBL/GenBank/DDBJ databases">
        <title>Genomic Encyclopedia of Type Strains, Phase IV (KMG-IV): sequencing the most valuable type-strain genomes for metagenomic binning, comparative biology and taxonomic classification.</title>
        <authorList>
            <person name="Goeker M."/>
        </authorList>
    </citation>
    <scope>NUCLEOTIDE SEQUENCE [LARGE SCALE GENOMIC DNA]</scope>
    <source>
        <strain evidence="1 2">DSM 11490</strain>
    </source>
</reference>
<organism evidence="1 2">
    <name type="scientific">Methylorubrum thiocyanatum</name>
    <dbReference type="NCBI Taxonomy" id="47958"/>
    <lineage>
        <taxon>Bacteria</taxon>
        <taxon>Pseudomonadati</taxon>
        <taxon>Pseudomonadota</taxon>
        <taxon>Alphaproteobacteria</taxon>
        <taxon>Hyphomicrobiales</taxon>
        <taxon>Methylobacteriaceae</taxon>
        <taxon>Methylorubrum</taxon>
    </lineage>
</organism>
<proteinExistence type="predicted"/>
<dbReference type="EMBL" id="JACJIB010000002">
    <property type="protein sequence ID" value="MBA8912269.1"/>
    <property type="molecule type" value="Genomic_DNA"/>
</dbReference>
<dbReference type="Proteomes" id="UP000543554">
    <property type="component" value="Unassembled WGS sequence"/>
</dbReference>
<evidence type="ECO:0000313" key="2">
    <source>
        <dbReference type="Proteomes" id="UP000543554"/>
    </source>
</evidence>